<dbReference type="AlphaFoldDB" id="A0A401HRY4"/>
<feature type="transmembrane region" description="Helical" evidence="10">
    <location>
        <begin position="192"/>
        <end position="213"/>
    </location>
</feature>
<keyword evidence="13" id="KW-1185">Reference proteome</keyword>
<name>A0A401HRY4_9EURY</name>
<dbReference type="GO" id="GO:0006814">
    <property type="term" value="P:sodium ion transport"/>
    <property type="evidence" value="ECO:0007669"/>
    <property type="project" value="UniProtKB-KW"/>
</dbReference>
<evidence type="ECO:0000256" key="2">
    <source>
        <dbReference type="ARBA" id="ARBA00022448"/>
    </source>
</evidence>
<evidence type="ECO:0000256" key="10">
    <source>
        <dbReference type="SAM" id="Phobius"/>
    </source>
</evidence>
<keyword evidence="4 10" id="KW-0812">Transmembrane</keyword>
<accession>A0A401HRY4</accession>
<feature type="domain" description="Cation/H+ exchanger transmembrane" evidence="11">
    <location>
        <begin position="27"/>
        <end position="395"/>
    </location>
</feature>
<dbReference type="PANTHER" id="PTHR43562">
    <property type="entry name" value="NAPA-TYPE SODIUM/HYDROGEN ANTIPORTER"/>
    <property type="match status" value="1"/>
</dbReference>
<keyword evidence="6" id="KW-0915">Sodium</keyword>
<dbReference type="GO" id="GO:0015297">
    <property type="term" value="F:antiporter activity"/>
    <property type="evidence" value="ECO:0007669"/>
    <property type="project" value="UniProtKB-KW"/>
</dbReference>
<organism evidence="12 13">
    <name type="scientific">Methanofervidicoccus abyssi</name>
    <dbReference type="NCBI Taxonomy" id="2082189"/>
    <lineage>
        <taxon>Archaea</taxon>
        <taxon>Methanobacteriati</taxon>
        <taxon>Methanobacteriota</taxon>
        <taxon>Methanomada group</taxon>
        <taxon>Methanococci</taxon>
        <taxon>Methanococcales</taxon>
        <taxon>Methanofervidicoccus</taxon>
    </lineage>
</organism>
<evidence type="ECO:0000313" key="12">
    <source>
        <dbReference type="EMBL" id="GBF37008.1"/>
    </source>
</evidence>
<dbReference type="InterPro" id="IPR006153">
    <property type="entry name" value="Cation/H_exchanger_TM"/>
</dbReference>
<evidence type="ECO:0000313" key="13">
    <source>
        <dbReference type="Proteomes" id="UP000290527"/>
    </source>
</evidence>
<feature type="transmembrane region" description="Helical" evidence="10">
    <location>
        <begin position="68"/>
        <end position="88"/>
    </location>
</feature>
<dbReference type="Pfam" id="PF00999">
    <property type="entry name" value="Na_H_Exchanger"/>
    <property type="match status" value="1"/>
</dbReference>
<sequence length="408" mass="44919">MKPIKYKYLTTSGETVELYITFFIIITSIFLAPIILKRFNIPGITAVMLAGILIGPYGLGIVNDIDESLRTFSTFGAIFLMFLAGMEVDNETLIRGFKNSLFISFFSAIICGIGGYYIGSLLGLNHLGALLYSIMFASNSVGVVYALLNELDMTKSKFGTVLLGAVVLSEVLGMMLLAIVSKISLNQGLETSVLFILQELLYILGLLLLIPFITKKIFKKFENLHCRKIHFVLLIILISILIGEYVGMHPMICAFITGVAVSEALTKEEHDNILNSNLNAIGYSFFIPIFFLTLGMNTDIRILLNLDNLGILVSTLGGFMVLKTISGYLSFKIIGYDRLRSLYGGLLTIPQISAPLVVASVGMDLGVIPHSFYVTIIIMMLLTSIIAPIVIKYMVDRYPLPSIGNIKK</sequence>
<evidence type="ECO:0000256" key="5">
    <source>
        <dbReference type="ARBA" id="ARBA00022989"/>
    </source>
</evidence>
<protein>
    <recommendedName>
        <fullName evidence="11">Cation/H+ exchanger transmembrane domain-containing protein</fullName>
    </recommendedName>
</protein>
<evidence type="ECO:0000256" key="3">
    <source>
        <dbReference type="ARBA" id="ARBA00022449"/>
    </source>
</evidence>
<keyword evidence="8 10" id="KW-0472">Membrane</keyword>
<comment type="subcellular location">
    <subcellularLocation>
        <location evidence="1">Membrane</location>
        <topology evidence="1">Multi-pass membrane protein</topology>
    </subcellularLocation>
</comment>
<keyword evidence="2" id="KW-0813">Transport</keyword>
<evidence type="ECO:0000256" key="7">
    <source>
        <dbReference type="ARBA" id="ARBA00023065"/>
    </source>
</evidence>
<feature type="transmembrane region" description="Helical" evidence="10">
    <location>
        <begin position="160"/>
        <end position="180"/>
    </location>
</feature>
<dbReference type="Proteomes" id="UP000290527">
    <property type="component" value="Unassembled WGS sequence"/>
</dbReference>
<keyword evidence="9" id="KW-0739">Sodium transport</keyword>
<reference evidence="12 13" key="1">
    <citation type="journal article" date="2019" name="Int. J. Syst. Evol. Microbiol.">
        <title>Methanofervidicoccus abyssi gen. nov., sp. nov., a hydrogenotrophic methanogen, isolated from a hydrothermal vent chimney in the Mid-Cayman Spreading Center, the Caribbean Sea.</title>
        <authorList>
            <person name="Sakai S."/>
            <person name="Takaki Y."/>
            <person name="Miyazaki M."/>
            <person name="Ogawara M."/>
            <person name="Yanagawa K."/>
            <person name="Miyazaki J."/>
            <person name="Takai K."/>
        </authorList>
    </citation>
    <scope>NUCLEOTIDE SEQUENCE [LARGE SCALE GENOMIC DNA]</scope>
    <source>
        <strain evidence="12 13">HHB</strain>
    </source>
</reference>
<feature type="transmembrane region" description="Helical" evidence="10">
    <location>
        <begin position="225"/>
        <end position="242"/>
    </location>
</feature>
<keyword evidence="3" id="KW-0050">Antiport</keyword>
<comment type="caution">
    <text evidence="12">The sequence shown here is derived from an EMBL/GenBank/DDBJ whole genome shotgun (WGS) entry which is preliminary data.</text>
</comment>
<evidence type="ECO:0000256" key="6">
    <source>
        <dbReference type="ARBA" id="ARBA00023053"/>
    </source>
</evidence>
<feature type="transmembrane region" description="Helical" evidence="10">
    <location>
        <begin position="130"/>
        <end position="148"/>
    </location>
</feature>
<proteinExistence type="predicted"/>
<feature type="transmembrane region" description="Helical" evidence="10">
    <location>
        <begin position="341"/>
        <end position="360"/>
    </location>
</feature>
<evidence type="ECO:0000259" key="11">
    <source>
        <dbReference type="Pfam" id="PF00999"/>
    </source>
</evidence>
<evidence type="ECO:0000256" key="8">
    <source>
        <dbReference type="ARBA" id="ARBA00023136"/>
    </source>
</evidence>
<feature type="transmembrane region" description="Helical" evidence="10">
    <location>
        <begin position="43"/>
        <end position="62"/>
    </location>
</feature>
<dbReference type="EMBL" id="BFAX01000005">
    <property type="protein sequence ID" value="GBF37008.1"/>
    <property type="molecule type" value="Genomic_DNA"/>
</dbReference>
<keyword evidence="7" id="KW-0406">Ion transport</keyword>
<evidence type="ECO:0000256" key="9">
    <source>
        <dbReference type="ARBA" id="ARBA00023201"/>
    </source>
</evidence>
<dbReference type="Gene3D" id="1.20.1530.20">
    <property type="match status" value="1"/>
</dbReference>
<dbReference type="GO" id="GO:0016020">
    <property type="term" value="C:membrane"/>
    <property type="evidence" value="ECO:0007669"/>
    <property type="project" value="UniProtKB-SubCell"/>
</dbReference>
<dbReference type="GO" id="GO:1902600">
    <property type="term" value="P:proton transmembrane transport"/>
    <property type="evidence" value="ECO:0007669"/>
    <property type="project" value="InterPro"/>
</dbReference>
<gene>
    <name evidence="12" type="ORF">MHHB_P1238</name>
</gene>
<keyword evidence="5 10" id="KW-1133">Transmembrane helix</keyword>
<feature type="transmembrane region" description="Helical" evidence="10">
    <location>
        <begin position="372"/>
        <end position="391"/>
    </location>
</feature>
<dbReference type="PANTHER" id="PTHR43562:SF3">
    <property type="entry name" value="SODIUM ION_PROTON EXCHANGER (EUROFUNG)"/>
    <property type="match status" value="1"/>
</dbReference>
<evidence type="ECO:0000256" key="4">
    <source>
        <dbReference type="ARBA" id="ARBA00022692"/>
    </source>
</evidence>
<feature type="transmembrane region" description="Helical" evidence="10">
    <location>
        <begin position="278"/>
        <end position="297"/>
    </location>
</feature>
<feature type="transmembrane region" description="Helical" evidence="10">
    <location>
        <begin position="18"/>
        <end position="36"/>
    </location>
</feature>
<feature type="transmembrane region" description="Helical" evidence="10">
    <location>
        <begin position="309"/>
        <end position="329"/>
    </location>
</feature>
<dbReference type="InterPro" id="IPR038770">
    <property type="entry name" value="Na+/solute_symporter_sf"/>
</dbReference>
<evidence type="ECO:0000256" key="1">
    <source>
        <dbReference type="ARBA" id="ARBA00004141"/>
    </source>
</evidence>
<feature type="transmembrane region" description="Helical" evidence="10">
    <location>
        <begin position="100"/>
        <end position="118"/>
    </location>
</feature>